<sequence>MRKILKMLGTVFFIAMLFTGNAAFASSGSSVETDVIDGQSVELGEQVKVTATEAQEKVSIDKAIGPDAAVEPDCIACVNFSRHATKISSYGEVYKFVKYLTSTWQGADNYRWSSTTTTSLTVSGSADATIKDTIKVQLGLSGSYSKSYSVTISIPADPSRDNRLALYGDFNKYYVKYQEKMGGAVVHTSYHYAYEPTRDQYLRVVYR</sequence>
<proteinExistence type="predicted"/>
<evidence type="ECO:0000313" key="2">
    <source>
        <dbReference type="EMBL" id="RBP02516.1"/>
    </source>
</evidence>
<evidence type="ECO:0000313" key="3">
    <source>
        <dbReference type="Proteomes" id="UP000252118"/>
    </source>
</evidence>
<dbReference type="AlphaFoldDB" id="A0A366EKN0"/>
<comment type="caution">
    <text evidence="2">The sequence shown here is derived from an EMBL/GenBank/DDBJ whole genome shotgun (WGS) entry which is preliminary data.</text>
</comment>
<dbReference type="RefSeq" id="WP_113970583.1">
    <property type="nucleotide sequence ID" value="NZ_QNRJ01000014.1"/>
</dbReference>
<dbReference type="Proteomes" id="UP000252118">
    <property type="component" value="Unassembled WGS sequence"/>
</dbReference>
<evidence type="ECO:0000256" key="1">
    <source>
        <dbReference type="SAM" id="SignalP"/>
    </source>
</evidence>
<organism evidence="2 3">
    <name type="scientific">Rossellomorea aquimaris</name>
    <dbReference type="NCBI Taxonomy" id="189382"/>
    <lineage>
        <taxon>Bacteria</taxon>
        <taxon>Bacillati</taxon>
        <taxon>Bacillota</taxon>
        <taxon>Bacilli</taxon>
        <taxon>Bacillales</taxon>
        <taxon>Bacillaceae</taxon>
        <taxon>Rossellomorea</taxon>
    </lineage>
</organism>
<dbReference type="OrthoDB" id="2973694at2"/>
<dbReference type="EMBL" id="QNRJ01000014">
    <property type="protein sequence ID" value="RBP02516.1"/>
    <property type="molecule type" value="Genomic_DNA"/>
</dbReference>
<protein>
    <submittedName>
        <fullName evidence="2">Uncharacterized protein</fullName>
    </submittedName>
</protein>
<gene>
    <name evidence="2" type="ORF">DET59_11479</name>
</gene>
<feature type="signal peptide" evidence="1">
    <location>
        <begin position="1"/>
        <end position="25"/>
    </location>
</feature>
<feature type="chain" id="PRO_5016621210" evidence="1">
    <location>
        <begin position="26"/>
        <end position="207"/>
    </location>
</feature>
<name>A0A366EKN0_9BACI</name>
<dbReference type="SUPFAM" id="SSF56973">
    <property type="entry name" value="Aerolisin/ETX pore-forming domain"/>
    <property type="match status" value="1"/>
</dbReference>
<keyword evidence="1" id="KW-0732">Signal</keyword>
<reference evidence="2 3" key="1">
    <citation type="submission" date="2018-06" db="EMBL/GenBank/DDBJ databases">
        <title>Freshwater and sediment microbial communities from various areas in North America, analyzing microbe dynamics in response to fracking.</title>
        <authorList>
            <person name="Lamendella R."/>
        </authorList>
    </citation>
    <scope>NUCLEOTIDE SEQUENCE [LARGE SCALE GENOMIC DNA]</scope>
    <source>
        <strain evidence="2 3">97B</strain>
    </source>
</reference>
<accession>A0A366EKN0</accession>